<organism evidence="1 2">
    <name type="scientific">Candidatus Nitrosacidococcus tergens</name>
    <dbReference type="NCBI Taxonomy" id="553981"/>
    <lineage>
        <taxon>Bacteria</taxon>
        <taxon>Pseudomonadati</taxon>
        <taxon>Pseudomonadota</taxon>
        <taxon>Gammaproteobacteria</taxon>
        <taxon>Chromatiales</taxon>
        <taxon>Chromatiaceae</taxon>
        <taxon>Candidatus Nitrosacidococcus</taxon>
    </lineage>
</organism>
<name>A0A7G1Q9S6_9GAMM</name>
<evidence type="ECO:0000313" key="1">
    <source>
        <dbReference type="EMBL" id="CAB1276148.1"/>
    </source>
</evidence>
<dbReference type="KEGG" id="ntg:NSCAC_1023"/>
<gene>
    <name evidence="1" type="ORF">NSCAC_1023</name>
</gene>
<reference evidence="1 2" key="1">
    <citation type="submission" date="2020-03" db="EMBL/GenBank/DDBJ databases">
        <authorList>
            <person name="Picone N."/>
        </authorList>
    </citation>
    <scope>NUCLEOTIDE SEQUENCE [LARGE SCALE GENOMIC DNA]</scope>
    <source>
        <strain evidence="1">NSCAC1</strain>
    </source>
</reference>
<evidence type="ECO:0000313" key="2">
    <source>
        <dbReference type="Proteomes" id="UP000516072"/>
    </source>
</evidence>
<accession>A0A7G1Q9S6</accession>
<dbReference type="EMBL" id="LR778175">
    <property type="protein sequence ID" value="CAB1276148.1"/>
    <property type="molecule type" value="Genomic_DNA"/>
</dbReference>
<dbReference type="AlphaFoldDB" id="A0A7G1Q9S6"/>
<protein>
    <submittedName>
        <fullName evidence="1">Uncharacterized protein</fullName>
    </submittedName>
</protein>
<proteinExistence type="predicted"/>
<dbReference type="Proteomes" id="UP000516072">
    <property type="component" value="Chromosome"/>
</dbReference>
<sequence>MKMLLANCQINKKRLQLNLLKPFSELISTLETQNWLPGTGSNRRPSG</sequence>
<keyword evidence="2" id="KW-1185">Reference proteome</keyword>